<dbReference type="OrthoDB" id="6359816at2759"/>
<evidence type="ECO:0000313" key="3">
    <source>
        <dbReference type="EMBL" id="KZC10384.1"/>
    </source>
</evidence>
<dbReference type="SUPFAM" id="SSF54695">
    <property type="entry name" value="POZ domain"/>
    <property type="match status" value="1"/>
</dbReference>
<feature type="region of interest" description="Disordered" evidence="1">
    <location>
        <begin position="211"/>
        <end position="230"/>
    </location>
</feature>
<dbReference type="Gene3D" id="1.25.40.420">
    <property type="match status" value="1"/>
</dbReference>
<dbReference type="InterPro" id="IPR000210">
    <property type="entry name" value="BTB/POZ_dom"/>
</dbReference>
<accession>A0A154PG19</accession>
<protein>
    <submittedName>
        <fullName evidence="3">TD and POZ domain-containing protein 2</fullName>
    </submittedName>
</protein>
<evidence type="ECO:0000259" key="2">
    <source>
        <dbReference type="PROSITE" id="PS50097"/>
    </source>
</evidence>
<reference evidence="3 4" key="1">
    <citation type="submission" date="2015-07" db="EMBL/GenBank/DDBJ databases">
        <title>The genome of Dufourea novaeangliae.</title>
        <authorList>
            <person name="Pan H."/>
            <person name="Kapheim K."/>
        </authorList>
    </citation>
    <scope>NUCLEOTIDE SEQUENCE [LARGE SCALE GENOMIC DNA]</scope>
    <source>
        <strain evidence="3">0120121106</strain>
        <tissue evidence="3">Whole body</tissue>
    </source>
</reference>
<dbReference type="InterPro" id="IPR011333">
    <property type="entry name" value="SKP1/BTB/POZ_sf"/>
</dbReference>
<feature type="domain" description="BTB" evidence="2">
    <location>
        <begin position="173"/>
        <end position="283"/>
    </location>
</feature>
<dbReference type="PROSITE" id="PS50097">
    <property type="entry name" value="BTB"/>
    <property type="match status" value="1"/>
</dbReference>
<evidence type="ECO:0000256" key="1">
    <source>
        <dbReference type="SAM" id="MobiDB-lite"/>
    </source>
</evidence>
<dbReference type="SMART" id="SM00225">
    <property type="entry name" value="BTB"/>
    <property type="match status" value="1"/>
</dbReference>
<gene>
    <name evidence="3" type="ORF">WN55_01500</name>
</gene>
<dbReference type="Proteomes" id="UP000076502">
    <property type="component" value="Unassembled WGS sequence"/>
</dbReference>
<dbReference type="EMBL" id="KQ434889">
    <property type="protein sequence ID" value="KZC10384.1"/>
    <property type="molecule type" value="Genomic_DNA"/>
</dbReference>
<organism evidence="3 4">
    <name type="scientific">Dufourea novaeangliae</name>
    <name type="common">Sweat bee</name>
    <dbReference type="NCBI Taxonomy" id="178035"/>
    <lineage>
        <taxon>Eukaryota</taxon>
        <taxon>Metazoa</taxon>
        <taxon>Ecdysozoa</taxon>
        <taxon>Arthropoda</taxon>
        <taxon>Hexapoda</taxon>
        <taxon>Insecta</taxon>
        <taxon>Pterygota</taxon>
        <taxon>Neoptera</taxon>
        <taxon>Endopterygota</taxon>
        <taxon>Hymenoptera</taxon>
        <taxon>Apocrita</taxon>
        <taxon>Aculeata</taxon>
        <taxon>Apoidea</taxon>
        <taxon>Anthophila</taxon>
        <taxon>Halictidae</taxon>
        <taxon>Rophitinae</taxon>
        <taxon>Dufourea</taxon>
    </lineage>
</organism>
<evidence type="ECO:0000313" key="4">
    <source>
        <dbReference type="Proteomes" id="UP000076502"/>
    </source>
</evidence>
<dbReference type="PANTHER" id="PTHR24413">
    <property type="entry name" value="SPECKLE-TYPE POZ PROTEIN"/>
    <property type="match status" value="1"/>
</dbReference>
<feature type="compositionally biased region" description="Basic and acidic residues" evidence="1">
    <location>
        <begin position="219"/>
        <end position="230"/>
    </location>
</feature>
<proteinExistence type="predicted"/>
<dbReference type="Gene3D" id="3.30.710.10">
    <property type="entry name" value="Potassium Channel Kv1.1, Chain A"/>
    <property type="match status" value="1"/>
</dbReference>
<keyword evidence="4" id="KW-1185">Reference proteome</keyword>
<dbReference type="Pfam" id="PF00651">
    <property type="entry name" value="BTB"/>
    <property type="match status" value="1"/>
</dbReference>
<dbReference type="STRING" id="178035.A0A154PG19"/>
<sequence>MELLVPTVSDVVFKYTWPIPRYKKTISKKSSIDSPTFDTNVNGIQSSWNMSIRFWKNPDGKRIRNPVVLCLNMLSCTVDEAEQTKIRFQFAVFNIDEKRWEYCHVSRTVLELKSCADIISLGYRDLSIVERHLKRNGEVLLMVKIQIIQCENEKHNLSQASDMARLLNHPHGADTKLICGGLTNTQIPVHSSIIAARSSVLAKMISPLREPRTTNTSTAEEKMLDTRDPDEEKVIDKENDCLEPRSSIDPDHYMFSLELLDLSSEVTNELLRYIYTDHVDNLDSLAPQLLSLAERFCLQGLKELCERNLIETINPENIASRLLVADEFGCGALKRASLTYCEENLTVLNKSIAWKIMEHVNPELFNEVCEASIGSSRSSNMDDSELSN</sequence>
<name>A0A154PG19_DUFNO</name>
<dbReference type="AlphaFoldDB" id="A0A154PG19"/>